<protein>
    <recommendedName>
        <fullName evidence="3">MafI family immunity protein</fullName>
    </recommendedName>
</protein>
<comment type="caution">
    <text evidence="1">The sequence shown here is derived from an EMBL/GenBank/DDBJ whole genome shotgun (WGS) entry which is preliminary data.</text>
</comment>
<dbReference type="AlphaFoldDB" id="A0A4Q7JEG6"/>
<dbReference type="EMBL" id="SFCC01000002">
    <property type="protein sequence ID" value="RZQ65093.1"/>
    <property type="molecule type" value="Genomic_DNA"/>
</dbReference>
<accession>A0A4Q7JEG6</accession>
<proteinExistence type="predicted"/>
<gene>
    <name evidence="1" type="ORF">EWH70_04130</name>
</gene>
<organism evidence="1 2">
    <name type="scientific">Amycolatopsis suaedae</name>
    <dbReference type="NCBI Taxonomy" id="2510978"/>
    <lineage>
        <taxon>Bacteria</taxon>
        <taxon>Bacillati</taxon>
        <taxon>Actinomycetota</taxon>
        <taxon>Actinomycetes</taxon>
        <taxon>Pseudonocardiales</taxon>
        <taxon>Pseudonocardiaceae</taxon>
        <taxon>Amycolatopsis</taxon>
    </lineage>
</organism>
<keyword evidence="2" id="KW-1185">Reference proteome</keyword>
<evidence type="ECO:0000313" key="2">
    <source>
        <dbReference type="Proteomes" id="UP000292003"/>
    </source>
</evidence>
<reference evidence="1 2" key="1">
    <citation type="submission" date="2019-02" db="EMBL/GenBank/DDBJ databases">
        <title>Draft genome sequence of Amycolatopsis sp. 8-3EHSu isolated from roots of Suaeda maritima.</title>
        <authorList>
            <person name="Duangmal K."/>
            <person name="Chantavorakit T."/>
        </authorList>
    </citation>
    <scope>NUCLEOTIDE SEQUENCE [LARGE SCALE GENOMIC DNA]</scope>
    <source>
        <strain evidence="1 2">8-3EHSu</strain>
    </source>
</reference>
<sequence>MAGIDLGAEMEELLTSMEDRLPVKDVRSLREFLEGGEEEEFADLMLASLEQGNIEVKQVERGRLLAIADVYREVHTVGYPYLVRIDEIVEALPDAGS</sequence>
<dbReference type="Proteomes" id="UP000292003">
    <property type="component" value="Unassembled WGS sequence"/>
</dbReference>
<name>A0A4Q7JEG6_9PSEU</name>
<dbReference type="RefSeq" id="WP_130473880.1">
    <property type="nucleotide sequence ID" value="NZ_SFCC01000002.1"/>
</dbReference>
<evidence type="ECO:0008006" key="3">
    <source>
        <dbReference type="Google" id="ProtNLM"/>
    </source>
</evidence>
<evidence type="ECO:0000313" key="1">
    <source>
        <dbReference type="EMBL" id="RZQ65093.1"/>
    </source>
</evidence>